<accession>A0A5D3WKA5</accession>
<dbReference type="RefSeq" id="WP_148895723.1">
    <property type="nucleotide sequence ID" value="NZ_VNIB01000005.1"/>
</dbReference>
<dbReference type="PANTHER" id="PTHR34990:SF1">
    <property type="entry name" value="UDP-2,3-DIACYLGLUCOSAMINE HYDROLASE"/>
    <property type="match status" value="1"/>
</dbReference>
<dbReference type="Gene3D" id="3.60.21.10">
    <property type="match status" value="1"/>
</dbReference>
<keyword evidence="1" id="KW-1003">Cell membrane</keyword>
<dbReference type="Pfam" id="PF00149">
    <property type="entry name" value="Metallophos"/>
    <property type="match status" value="1"/>
</dbReference>
<dbReference type="InterPro" id="IPR029052">
    <property type="entry name" value="Metallo-depent_PP-like"/>
</dbReference>
<dbReference type="CDD" id="cd07398">
    <property type="entry name" value="MPP_YbbF-LpxH"/>
    <property type="match status" value="1"/>
</dbReference>
<dbReference type="Proteomes" id="UP000324159">
    <property type="component" value="Unassembled WGS sequence"/>
</dbReference>
<sequence length="246" mass="27901">MKDLFIADAHLLDPEDTNYQRLLAFLESRRGRIRNLVILGDLFEFWVGYREVVFSRYLPLLELLHRLHREGARITYVEGNHDFHLGPWFAQKLGCRILPDGGDIEIDGRRFHLAHGDLLNPADTAYLRLRWILRSRLLRGLIAAVPPDLTWRISRAMARRSAGRKKERPAFDPTPLLVTYAEKKIAEGADFVLTGHFHRPMELSIGKGKLVALGDWITDFSYAVHDNGALSLHSAADESPASVTSG</sequence>
<evidence type="ECO:0000256" key="3">
    <source>
        <dbReference type="ARBA" id="ARBA00022723"/>
    </source>
</evidence>
<dbReference type="GO" id="GO:0009245">
    <property type="term" value="P:lipid A biosynthetic process"/>
    <property type="evidence" value="ECO:0007669"/>
    <property type="project" value="TreeGrafter"/>
</dbReference>
<evidence type="ECO:0000259" key="7">
    <source>
        <dbReference type="Pfam" id="PF00149"/>
    </source>
</evidence>
<dbReference type="SUPFAM" id="SSF56300">
    <property type="entry name" value="Metallo-dependent phosphatases"/>
    <property type="match status" value="1"/>
</dbReference>
<keyword evidence="3" id="KW-0479">Metal-binding</keyword>
<dbReference type="GO" id="GO:0008758">
    <property type="term" value="F:UDP-2,3-diacylglucosamine hydrolase activity"/>
    <property type="evidence" value="ECO:0007669"/>
    <property type="project" value="TreeGrafter"/>
</dbReference>
<dbReference type="GO" id="GO:0016020">
    <property type="term" value="C:membrane"/>
    <property type="evidence" value="ECO:0007669"/>
    <property type="project" value="GOC"/>
</dbReference>
<dbReference type="InterPro" id="IPR004843">
    <property type="entry name" value="Calcineurin-like_PHP"/>
</dbReference>
<dbReference type="GO" id="GO:0046872">
    <property type="term" value="F:metal ion binding"/>
    <property type="evidence" value="ECO:0007669"/>
    <property type="project" value="UniProtKB-KW"/>
</dbReference>
<reference evidence="8 9" key="1">
    <citation type="submission" date="2019-07" db="EMBL/GenBank/DDBJ databases">
        <title>Genomic Encyclopedia of Type Strains, Phase IV (KMG-IV): sequencing the most valuable type-strain genomes for metagenomic binning, comparative biology and taxonomic classification.</title>
        <authorList>
            <person name="Goeker M."/>
        </authorList>
    </citation>
    <scope>NUCLEOTIDE SEQUENCE [LARGE SCALE GENOMIC DNA]</scope>
    <source>
        <strain evidence="8 9">SS015</strain>
    </source>
</reference>
<keyword evidence="9" id="KW-1185">Reference proteome</keyword>
<evidence type="ECO:0000313" key="8">
    <source>
        <dbReference type="EMBL" id="TYO98788.1"/>
    </source>
</evidence>
<organism evidence="8 9">
    <name type="scientific">Geothermobacter ehrlichii</name>
    <dbReference type="NCBI Taxonomy" id="213224"/>
    <lineage>
        <taxon>Bacteria</taxon>
        <taxon>Pseudomonadati</taxon>
        <taxon>Thermodesulfobacteriota</taxon>
        <taxon>Desulfuromonadia</taxon>
        <taxon>Desulfuromonadales</taxon>
        <taxon>Geothermobacteraceae</taxon>
        <taxon>Geothermobacter</taxon>
    </lineage>
</organism>
<evidence type="ECO:0000256" key="6">
    <source>
        <dbReference type="ARBA" id="ARBA00023211"/>
    </source>
</evidence>
<dbReference type="OrthoDB" id="270739at2"/>
<comment type="caution">
    <text evidence="8">The sequence shown here is derived from an EMBL/GenBank/DDBJ whole genome shotgun (WGS) entry which is preliminary data.</text>
</comment>
<evidence type="ECO:0000256" key="4">
    <source>
        <dbReference type="ARBA" id="ARBA00022801"/>
    </source>
</evidence>
<evidence type="ECO:0000313" key="9">
    <source>
        <dbReference type="Proteomes" id="UP000324159"/>
    </source>
</evidence>
<keyword evidence="5" id="KW-0472">Membrane</keyword>
<protein>
    <submittedName>
        <fullName evidence="8">UDP-2,3-diacylglucosamine hydrolase</fullName>
    </submittedName>
</protein>
<dbReference type="InterPro" id="IPR043461">
    <property type="entry name" value="LpxH-like"/>
</dbReference>
<feature type="domain" description="Calcineurin-like phosphoesterase" evidence="7">
    <location>
        <begin position="4"/>
        <end position="200"/>
    </location>
</feature>
<evidence type="ECO:0000256" key="1">
    <source>
        <dbReference type="ARBA" id="ARBA00022475"/>
    </source>
</evidence>
<keyword evidence="4 8" id="KW-0378">Hydrolase</keyword>
<keyword evidence="6" id="KW-0464">Manganese</keyword>
<dbReference type="AlphaFoldDB" id="A0A5D3WKA5"/>
<evidence type="ECO:0000256" key="2">
    <source>
        <dbReference type="ARBA" id="ARBA00022519"/>
    </source>
</evidence>
<name>A0A5D3WKA5_9BACT</name>
<keyword evidence="2" id="KW-0997">Cell inner membrane</keyword>
<evidence type="ECO:0000256" key="5">
    <source>
        <dbReference type="ARBA" id="ARBA00023136"/>
    </source>
</evidence>
<gene>
    <name evidence="8" type="ORF">EDC39_105157</name>
</gene>
<dbReference type="EMBL" id="VNIB01000005">
    <property type="protein sequence ID" value="TYO98788.1"/>
    <property type="molecule type" value="Genomic_DNA"/>
</dbReference>
<dbReference type="PANTHER" id="PTHR34990">
    <property type="entry name" value="UDP-2,3-DIACYLGLUCOSAMINE HYDROLASE-RELATED"/>
    <property type="match status" value="1"/>
</dbReference>
<proteinExistence type="predicted"/>